<proteinExistence type="predicted"/>
<evidence type="ECO:0000313" key="3">
    <source>
        <dbReference type="Proteomes" id="UP000433181"/>
    </source>
</evidence>
<dbReference type="PANTHER" id="PTHR37804:SF1">
    <property type="entry name" value="CDAA REGULATORY PROTEIN CDAR"/>
    <property type="match status" value="1"/>
</dbReference>
<dbReference type="EMBL" id="VUNR01000027">
    <property type="protein sequence ID" value="MSU09591.1"/>
    <property type="molecule type" value="Genomic_DNA"/>
</dbReference>
<dbReference type="GeneID" id="96779541"/>
<dbReference type="CDD" id="cd20206">
    <property type="entry name" value="YbbR"/>
    <property type="match status" value="1"/>
</dbReference>
<reference evidence="2 3" key="1">
    <citation type="submission" date="2019-08" db="EMBL/GenBank/DDBJ databases">
        <title>In-depth cultivation of the pig gut microbiome towards novel bacterial diversity and tailored functional studies.</title>
        <authorList>
            <person name="Wylensek D."/>
            <person name="Hitch T.C.A."/>
            <person name="Clavel T."/>
        </authorList>
    </citation>
    <scope>NUCLEOTIDE SEQUENCE [LARGE SCALE GENOMIC DNA]</scope>
    <source>
        <strain evidence="2 3">WCA-693-APC-5D-A</strain>
    </source>
</reference>
<keyword evidence="1" id="KW-0812">Transmembrane</keyword>
<dbReference type="PANTHER" id="PTHR37804">
    <property type="entry name" value="CDAA REGULATORY PROTEIN CDAR"/>
    <property type="match status" value="1"/>
</dbReference>
<keyword evidence="1" id="KW-0472">Membrane</keyword>
<dbReference type="Gene3D" id="2.170.120.40">
    <property type="entry name" value="YbbR-like domain"/>
    <property type="match status" value="2"/>
</dbReference>
<evidence type="ECO:0008006" key="4">
    <source>
        <dbReference type="Google" id="ProtNLM"/>
    </source>
</evidence>
<keyword evidence="1" id="KW-1133">Transmembrane helix</keyword>
<feature type="transmembrane region" description="Helical" evidence="1">
    <location>
        <begin position="12"/>
        <end position="30"/>
    </location>
</feature>
<dbReference type="RefSeq" id="WP_154407760.1">
    <property type="nucleotide sequence ID" value="NZ_VUNR01000027.1"/>
</dbReference>
<keyword evidence="3" id="KW-1185">Reference proteome</keyword>
<evidence type="ECO:0000256" key="1">
    <source>
        <dbReference type="SAM" id="Phobius"/>
    </source>
</evidence>
<protein>
    <recommendedName>
        <fullName evidence="4">YbbR-like protein</fullName>
    </recommendedName>
</protein>
<sequence length="309" mass="33155">MMINLRNLVRRNLPVKILALIAAIIMWGYVMNEENPSVNATYTVPVEIVNAPEGYNVTMDVREVSMKVRAPRSLMATAHEYDFKAVIDLSGNTEGDYEAKIKTVIPQGFELLELSDAVVNVSMESLIAHGVPVEIAVSGKPAQGMDVGSVQPVQQYVNVYGPRHLVESIVKAAGRIKLADNTADFTMRVKLTAVDADGNQVTNLSVLPGEMDVTVQLVPGMGKKVVAVKPVVNGILPEGYKLGGVTVEPAQVEISGATRLLADIKSLETQPVSLAGMTEEGTRDVELVLPEGVTSPNKTVSVGIKINKK</sequence>
<dbReference type="InterPro" id="IPR012505">
    <property type="entry name" value="YbbR"/>
</dbReference>
<dbReference type="AlphaFoldDB" id="A0A6I2UKC4"/>
<organism evidence="2 3">
    <name type="scientific">Anaerovibrio slackiae</name>
    <dbReference type="NCBI Taxonomy" id="2652309"/>
    <lineage>
        <taxon>Bacteria</taxon>
        <taxon>Bacillati</taxon>
        <taxon>Bacillota</taxon>
        <taxon>Negativicutes</taxon>
        <taxon>Selenomonadales</taxon>
        <taxon>Selenomonadaceae</taxon>
        <taxon>Anaerovibrio</taxon>
    </lineage>
</organism>
<dbReference type="InterPro" id="IPR053154">
    <property type="entry name" value="c-di-AMP_regulator"/>
</dbReference>
<comment type="caution">
    <text evidence="2">The sequence shown here is derived from an EMBL/GenBank/DDBJ whole genome shotgun (WGS) entry which is preliminary data.</text>
</comment>
<evidence type="ECO:0000313" key="2">
    <source>
        <dbReference type="EMBL" id="MSU09591.1"/>
    </source>
</evidence>
<dbReference type="Proteomes" id="UP000433181">
    <property type="component" value="Unassembled WGS sequence"/>
</dbReference>
<gene>
    <name evidence="2" type="ORF">FYJ84_11435</name>
</gene>
<dbReference type="Gene3D" id="2.170.120.30">
    <property type="match status" value="1"/>
</dbReference>
<dbReference type="Pfam" id="PF07949">
    <property type="entry name" value="YbbR"/>
    <property type="match status" value="3"/>
</dbReference>
<name>A0A6I2UKC4_9FIRM</name>
<accession>A0A6I2UKC4</accession>